<evidence type="ECO:0000256" key="1">
    <source>
        <dbReference type="SAM" id="Phobius"/>
    </source>
</evidence>
<dbReference type="OrthoDB" id="9808460at2"/>
<feature type="transmembrane region" description="Helical" evidence="1">
    <location>
        <begin position="50"/>
        <end position="73"/>
    </location>
</feature>
<dbReference type="RefSeq" id="WP_091740779.1">
    <property type="nucleotide sequence ID" value="NZ_FNNQ01000011.1"/>
</dbReference>
<proteinExistence type="predicted"/>
<keyword evidence="3" id="KW-1185">Reference proteome</keyword>
<feature type="transmembrane region" description="Helical" evidence="1">
    <location>
        <begin position="133"/>
        <end position="157"/>
    </location>
</feature>
<gene>
    <name evidence="2" type="ORF">SAMN05444487_11141</name>
</gene>
<sequence length="158" mass="16961">MDMFWWSMVILLFVLGFAGLFLPVLPDALLLLGGFILYDVVIGNGSFPLIFWITAGLITVLIMIVDYVAGGIAARKYGGSRASTWAAIVGAVVGLVIGPIGMIIGPFVAVVLVEMLQKKSFEEAMKVGFGTMIGFIGGVLFKGLLMIALIIWFIILVM</sequence>
<dbReference type="EMBL" id="FNNQ01000011">
    <property type="protein sequence ID" value="SDX16074.1"/>
    <property type="molecule type" value="Genomic_DNA"/>
</dbReference>
<keyword evidence="1" id="KW-0812">Transmembrane</keyword>
<feature type="transmembrane region" description="Helical" evidence="1">
    <location>
        <begin position="85"/>
        <end position="113"/>
    </location>
</feature>
<dbReference type="InterPro" id="IPR007403">
    <property type="entry name" value="DUF456"/>
</dbReference>
<dbReference type="AlphaFoldDB" id="A0A1H2ZH22"/>
<keyword evidence="1" id="KW-0472">Membrane</keyword>
<reference evidence="2 3" key="1">
    <citation type="submission" date="2016-10" db="EMBL/GenBank/DDBJ databases">
        <authorList>
            <person name="de Groot N.N."/>
        </authorList>
    </citation>
    <scope>NUCLEOTIDE SEQUENCE [LARGE SCALE GENOMIC DNA]</scope>
    <source>
        <strain evidence="2 3">DSM 45610</strain>
    </source>
</reference>
<protein>
    <recommendedName>
        <fullName evidence="4">DUF456 domain-containing protein</fullName>
    </recommendedName>
</protein>
<name>A0A1H2ZH22_9BACL</name>
<dbReference type="Pfam" id="PF04306">
    <property type="entry name" value="DUF456"/>
    <property type="match status" value="1"/>
</dbReference>
<dbReference type="STRING" id="1048340.SAMN05444487_11141"/>
<accession>A0A1H2ZH22</accession>
<dbReference type="PANTHER" id="PTHR39165">
    <property type="entry name" value="IG HYPOTHETICAL 17883"/>
    <property type="match status" value="1"/>
</dbReference>
<organism evidence="2 3">
    <name type="scientific">Marininema mesophilum</name>
    <dbReference type="NCBI Taxonomy" id="1048340"/>
    <lineage>
        <taxon>Bacteria</taxon>
        <taxon>Bacillati</taxon>
        <taxon>Bacillota</taxon>
        <taxon>Bacilli</taxon>
        <taxon>Bacillales</taxon>
        <taxon>Thermoactinomycetaceae</taxon>
        <taxon>Marininema</taxon>
    </lineage>
</organism>
<dbReference type="PANTHER" id="PTHR39165:SF1">
    <property type="entry name" value="DUF456 DOMAIN-CONTAINING PROTEIN"/>
    <property type="match status" value="1"/>
</dbReference>
<evidence type="ECO:0008006" key="4">
    <source>
        <dbReference type="Google" id="ProtNLM"/>
    </source>
</evidence>
<evidence type="ECO:0000313" key="3">
    <source>
        <dbReference type="Proteomes" id="UP000198534"/>
    </source>
</evidence>
<dbReference type="Proteomes" id="UP000198534">
    <property type="component" value="Unassembled WGS sequence"/>
</dbReference>
<evidence type="ECO:0000313" key="2">
    <source>
        <dbReference type="EMBL" id="SDX16074.1"/>
    </source>
</evidence>
<keyword evidence="1" id="KW-1133">Transmembrane helix</keyword>